<dbReference type="AlphaFoldDB" id="L1JBV2"/>
<sequence length="220" mass="25446">MEEKSMEEIRKTQEASASINRRYAALRGFDYLSVVAFNKVFLLNALVLDGRYDVAFYLDADALVFNFSFSPLQALNSSQLFAVCRGSSDEEDTWDVNDGVMIWNLKHARAREFSQAWLDKSVIAMLAGRNSDQYELQRLLESSDREERARLYRVYVSQDLAFMNYDGPNVKHFLRSNYTDWTGSEVSARLTMMKQVIDDGGLRDNLEDFNGLMRLFHVLR</sequence>
<reference evidence="2" key="3">
    <citation type="submission" date="2016-03" db="UniProtKB">
        <authorList>
            <consortium name="EnsemblProtists"/>
        </authorList>
    </citation>
    <scope>IDENTIFICATION</scope>
</reference>
<protein>
    <recommendedName>
        <fullName evidence="4">Nucleotide-diphospho-sugar transferase domain-containing protein</fullName>
    </recommendedName>
</protein>
<proteinExistence type="predicted"/>
<reference evidence="1 3" key="1">
    <citation type="journal article" date="2012" name="Nature">
        <title>Algal genomes reveal evolutionary mosaicism and the fate of nucleomorphs.</title>
        <authorList>
            <consortium name="DOE Joint Genome Institute"/>
            <person name="Curtis B.A."/>
            <person name="Tanifuji G."/>
            <person name="Burki F."/>
            <person name="Gruber A."/>
            <person name="Irimia M."/>
            <person name="Maruyama S."/>
            <person name="Arias M.C."/>
            <person name="Ball S.G."/>
            <person name="Gile G.H."/>
            <person name="Hirakawa Y."/>
            <person name="Hopkins J.F."/>
            <person name="Kuo A."/>
            <person name="Rensing S.A."/>
            <person name="Schmutz J."/>
            <person name="Symeonidi A."/>
            <person name="Elias M."/>
            <person name="Eveleigh R.J."/>
            <person name="Herman E.K."/>
            <person name="Klute M.J."/>
            <person name="Nakayama T."/>
            <person name="Obornik M."/>
            <person name="Reyes-Prieto A."/>
            <person name="Armbrust E.V."/>
            <person name="Aves S.J."/>
            <person name="Beiko R.G."/>
            <person name="Coutinho P."/>
            <person name="Dacks J.B."/>
            <person name="Durnford D.G."/>
            <person name="Fast N.M."/>
            <person name="Green B.R."/>
            <person name="Grisdale C.J."/>
            <person name="Hempel F."/>
            <person name="Henrissat B."/>
            <person name="Hoppner M.P."/>
            <person name="Ishida K."/>
            <person name="Kim E."/>
            <person name="Koreny L."/>
            <person name="Kroth P.G."/>
            <person name="Liu Y."/>
            <person name="Malik S.B."/>
            <person name="Maier U.G."/>
            <person name="McRose D."/>
            <person name="Mock T."/>
            <person name="Neilson J.A."/>
            <person name="Onodera N.T."/>
            <person name="Poole A.M."/>
            <person name="Pritham E.J."/>
            <person name="Richards T.A."/>
            <person name="Rocap G."/>
            <person name="Roy S.W."/>
            <person name="Sarai C."/>
            <person name="Schaack S."/>
            <person name="Shirato S."/>
            <person name="Slamovits C.H."/>
            <person name="Spencer D.F."/>
            <person name="Suzuki S."/>
            <person name="Worden A.Z."/>
            <person name="Zauner S."/>
            <person name="Barry K."/>
            <person name="Bell C."/>
            <person name="Bharti A.K."/>
            <person name="Crow J.A."/>
            <person name="Grimwood J."/>
            <person name="Kramer R."/>
            <person name="Lindquist E."/>
            <person name="Lucas S."/>
            <person name="Salamov A."/>
            <person name="McFadden G.I."/>
            <person name="Lane C.E."/>
            <person name="Keeling P.J."/>
            <person name="Gray M.W."/>
            <person name="Grigoriev I.V."/>
            <person name="Archibald J.M."/>
        </authorList>
    </citation>
    <scope>NUCLEOTIDE SEQUENCE</scope>
    <source>
        <strain evidence="1 3">CCMP2712</strain>
    </source>
</reference>
<name>L1JBV2_GUITC</name>
<dbReference type="EnsemblProtists" id="EKX45575">
    <property type="protein sequence ID" value="EKX45575"/>
    <property type="gene ID" value="GUITHDRAFT_108448"/>
</dbReference>
<organism evidence="1">
    <name type="scientific">Guillardia theta (strain CCMP2712)</name>
    <name type="common">Cryptophyte</name>
    <dbReference type="NCBI Taxonomy" id="905079"/>
    <lineage>
        <taxon>Eukaryota</taxon>
        <taxon>Cryptophyceae</taxon>
        <taxon>Pyrenomonadales</taxon>
        <taxon>Geminigeraceae</taxon>
        <taxon>Guillardia</taxon>
    </lineage>
</organism>
<evidence type="ECO:0008006" key="4">
    <source>
        <dbReference type="Google" id="ProtNLM"/>
    </source>
</evidence>
<dbReference type="GeneID" id="17302342"/>
<gene>
    <name evidence="1" type="ORF">GUITHDRAFT_108448</name>
</gene>
<dbReference type="Proteomes" id="UP000011087">
    <property type="component" value="Unassembled WGS sequence"/>
</dbReference>
<dbReference type="HOGENOM" id="CLU_1258186_0_0_1"/>
<evidence type="ECO:0000313" key="1">
    <source>
        <dbReference type="EMBL" id="EKX45575.1"/>
    </source>
</evidence>
<dbReference type="InterPro" id="IPR029044">
    <property type="entry name" value="Nucleotide-diphossugar_trans"/>
</dbReference>
<evidence type="ECO:0000313" key="3">
    <source>
        <dbReference type="Proteomes" id="UP000011087"/>
    </source>
</evidence>
<accession>L1JBV2</accession>
<dbReference type="EMBL" id="JH992998">
    <property type="protein sequence ID" value="EKX45575.1"/>
    <property type="molecule type" value="Genomic_DNA"/>
</dbReference>
<dbReference type="RefSeq" id="XP_005832555.1">
    <property type="nucleotide sequence ID" value="XM_005832498.1"/>
</dbReference>
<keyword evidence="3" id="KW-1185">Reference proteome</keyword>
<dbReference type="SUPFAM" id="SSF53448">
    <property type="entry name" value="Nucleotide-diphospho-sugar transferases"/>
    <property type="match status" value="1"/>
</dbReference>
<dbReference type="OrthoDB" id="10277673at2759"/>
<reference evidence="3" key="2">
    <citation type="submission" date="2012-11" db="EMBL/GenBank/DDBJ databases">
        <authorList>
            <person name="Kuo A."/>
            <person name="Curtis B.A."/>
            <person name="Tanifuji G."/>
            <person name="Burki F."/>
            <person name="Gruber A."/>
            <person name="Irimia M."/>
            <person name="Maruyama S."/>
            <person name="Arias M.C."/>
            <person name="Ball S.G."/>
            <person name="Gile G.H."/>
            <person name="Hirakawa Y."/>
            <person name="Hopkins J.F."/>
            <person name="Rensing S.A."/>
            <person name="Schmutz J."/>
            <person name="Symeonidi A."/>
            <person name="Elias M."/>
            <person name="Eveleigh R.J."/>
            <person name="Herman E.K."/>
            <person name="Klute M.J."/>
            <person name="Nakayama T."/>
            <person name="Obornik M."/>
            <person name="Reyes-Prieto A."/>
            <person name="Armbrust E.V."/>
            <person name="Aves S.J."/>
            <person name="Beiko R.G."/>
            <person name="Coutinho P."/>
            <person name="Dacks J.B."/>
            <person name="Durnford D.G."/>
            <person name="Fast N.M."/>
            <person name="Green B.R."/>
            <person name="Grisdale C."/>
            <person name="Hempe F."/>
            <person name="Henrissat B."/>
            <person name="Hoppner M.P."/>
            <person name="Ishida K.-I."/>
            <person name="Kim E."/>
            <person name="Koreny L."/>
            <person name="Kroth P.G."/>
            <person name="Liu Y."/>
            <person name="Malik S.-B."/>
            <person name="Maier U.G."/>
            <person name="McRose D."/>
            <person name="Mock T."/>
            <person name="Neilson J.A."/>
            <person name="Onodera N.T."/>
            <person name="Poole A.M."/>
            <person name="Pritham E.J."/>
            <person name="Richards T.A."/>
            <person name="Rocap G."/>
            <person name="Roy S.W."/>
            <person name="Sarai C."/>
            <person name="Schaack S."/>
            <person name="Shirato S."/>
            <person name="Slamovits C.H."/>
            <person name="Spencer D.F."/>
            <person name="Suzuki S."/>
            <person name="Worden A.Z."/>
            <person name="Zauner S."/>
            <person name="Barry K."/>
            <person name="Bell C."/>
            <person name="Bharti A.K."/>
            <person name="Crow J.A."/>
            <person name="Grimwood J."/>
            <person name="Kramer R."/>
            <person name="Lindquist E."/>
            <person name="Lucas S."/>
            <person name="Salamov A."/>
            <person name="McFadden G.I."/>
            <person name="Lane C.E."/>
            <person name="Keeling P.J."/>
            <person name="Gray M.W."/>
            <person name="Grigoriev I.V."/>
            <person name="Archibald J.M."/>
        </authorList>
    </citation>
    <scope>NUCLEOTIDE SEQUENCE</scope>
    <source>
        <strain evidence="3">CCMP2712</strain>
    </source>
</reference>
<dbReference type="Gene3D" id="3.90.550.10">
    <property type="entry name" value="Spore Coat Polysaccharide Biosynthesis Protein SpsA, Chain A"/>
    <property type="match status" value="1"/>
</dbReference>
<dbReference type="PaxDb" id="55529-EKX45575"/>
<evidence type="ECO:0000313" key="2">
    <source>
        <dbReference type="EnsemblProtists" id="EKX45575"/>
    </source>
</evidence>
<dbReference type="eggNOG" id="ENOG502SZ2X">
    <property type="taxonomic scope" value="Eukaryota"/>
</dbReference>
<dbReference type="KEGG" id="gtt:GUITHDRAFT_108448"/>